<dbReference type="InParanoid" id="A0A4V2SNY2"/>
<gene>
    <name evidence="1" type="ORF">EV659_10835</name>
</gene>
<dbReference type="Proteomes" id="UP000295399">
    <property type="component" value="Unassembled WGS sequence"/>
</dbReference>
<dbReference type="Pfam" id="PF07310">
    <property type="entry name" value="PAS_5"/>
    <property type="match status" value="1"/>
</dbReference>
<protein>
    <submittedName>
        <fullName evidence="1">PAS domain-containing protein</fullName>
    </submittedName>
</protein>
<reference evidence="1 2" key="1">
    <citation type="submission" date="2019-03" db="EMBL/GenBank/DDBJ databases">
        <title>Genomic Encyclopedia of Type Strains, Phase IV (KMG-IV): sequencing the most valuable type-strain genomes for metagenomic binning, comparative biology and taxonomic classification.</title>
        <authorList>
            <person name="Goeker M."/>
        </authorList>
    </citation>
    <scope>NUCLEOTIDE SEQUENCE [LARGE SCALE GENOMIC DNA]</scope>
    <source>
        <strain evidence="1 2">DSM 2132</strain>
    </source>
</reference>
<evidence type="ECO:0000313" key="1">
    <source>
        <dbReference type="EMBL" id="TCP32936.1"/>
    </source>
</evidence>
<proteinExistence type="predicted"/>
<dbReference type="InterPro" id="IPR009922">
    <property type="entry name" value="DUF1457"/>
</dbReference>
<dbReference type="EMBL" id="SLXO01000008">
    <property type="protein sequence ID" value="TCP32936.1"/>
    <property type="molecule type" value="Genomic_DNA"/>
</dbReference>
<keyword evidence="2" id="KW-1185">Reference proteome</keyword>
<comment type="caution">
    <text evidence="1">The sequence shown here is derived from an EMBL/GenBank/DDBJ whole genome shotgun (WGS) entry which is preliminary data.</text>
</comment>
<dbReference type="AlphaFoldDB" id="A0A4V2SNY2"/>
<accession>A0A4V2SNY2</accession>
<evidence type="ECO:0000313" key="2">
    <source>
        <dbReference type="Proteomes" id="UP000295399"/>
    </source>
</evidence>
<organism evidence="1 2">
    <name type="scientific">Rhodothalassium salexigens DSM 2132</name>
    <dbReference type="NCBI Taxonomy" id="1188247"/>
    <lineage>
        <taxon>Bacteria</taxon>
        <taxon>Pseudomonadati</taxon>
        <taxon>Pseudomonadota</taxon>
        <taxon>Alphaproteobacteria</taxon>
        <taxon>Rhodothalassiales</taxon>
        <taxon>Rhodothalassiaceae</taxon>
        <taxon>Rhodothalassium</taxon>
    </lineage>
</organism>
<sequence>MRTDFSLDDIAWPGGRIVFQWWCEARRGTSLPTRADFSPTILGRYLSGICLVTVPEAGGALRFRLAGTGIARALGWDPTGHALVDLPAAKPLVDRCCWAVEHRSPYLCCDQPLSVLGKGYLTHSSVVVPLADESGRVAILIGHVHFASSFSR</sequence>
<name>A0A4V2SNY2_RHOSA</name>